<comment type="caution">
    <text evidence="4">The sequence shown here is derived from an EMBL/GenBank/DDBJ whole genome shotgun (WGS) entry which is preliminary data.</text>
</comment>
<dbReference type="AlphaFoldDB" id="A0A8J4UPT1"/>
<keyword evidence="1" id="KW-0539">Nucleus</keyword>
<feature type="DNA-binding region" description="HMG box" evidence="1">
    <location>
        <begin position="56"/>
        <end position="124"/>
    </location>
</feature>
<proteinExistence type="predicted"/>
<feature type="compositionally biased region" description="Polar residues" evidence="2">
    <location>
        <begin position="489"/>
        <end position="506"/>
    </location>
</feature>
<accession>A0A8J4UPT1</accession>
<feature type="region of interest" description="Disordered" evidence="2">
    <location>
        <begin position="513"/>
        <end position="536"/>
    </location>
</feature>
<dbReference type="InterPro" id="IPR036910">
    <property type="entry name" value="HMG_box_dom_sf"/>
</dbReference>
<reference evidence="4" key="1">
    <citation type="submission" date="2020-07" db="EMBL/GenBank/DDBJ databases">
        <title>Clarias magur genome sequencing, assembly and annotation.</title>
        <authorList>
            <person name="Kushwaha B."/>
            <person name="Kumar R."/>
            <person name="Das P."/>
            <person name="Joshi C.G."/>
            <person name="Kumar D."/>
            <person name="Nagpure N.S."/>
            <person name="Pandey M."/>
            <person name="Agarwal S."/>
            <person name="Srivastava S."/>
            <person name="Singh M."/>
            <person name="Sahoo L."/>
            <person name="Jayasankar P."/>
            <person name="Meher P.K."/>
            <person name="Koringa P.G."/>
            <person name="Iquebal M.A."/>
            <person name="Das S.P."/>
            <person name="Bit A."/>
            <person name="Patnaik S."/>
            <person name="Patel N."/>
            <person name="Shah T.M."/>
            <person name="Hinsu A."/>
            <person name="Jena J.K."/>
        </authorList>
    </citation>
    <scope>NUCLEOTIDE SEQUENCE</scope>
    <source>
        <strain evidence="4">CIFAMagur01</strain>
        <tissue evidence="4">Testis</tissue>
    </source>
</reference>
<evidence type="ECO:0000256" key="2">
    <source>
        <dbReference type="SAM" id="MobiDB-lite"/>
    </source>
</evidence>
<evidence type="ECO:0000313" key="5">
    <source>
        <dbReference type="Proteomes" id="UP000727407"/>
    </source>
</evidence>
<feature type="non-terminal residue" evidence="4">
    <location>
        <position position="1"/>
    </location>
</feature>
<dbReference type="SUPFAM" id="SSF47095">
    <property type="entry name" value="HMG-box"/>
    <property type="match status" value="2"/>
</dbReference>
<dbReference type="GO" id="GO:0003677">
    <property type="term" value="F:DNA binding"/>
    <property type="evidence" value="ECO:0007669"/>
    <property type="project" value="UniProtKB-UniRule"/>
</dbReference>
<feature type="compositionally biased region" description="Basic and acidic residues" evidence="2">
    <location>
        <begin position="356"/>
        <end position="368"/>
    </location>
</feature>
<dbReference type="InterPro" id="IPR009071">
    <property type="entry name" value="HMG_box_dom"/>
</dbReference>
<feature type="DNA-binding region" description="HMG box" evidence="1">
    <location>
        <begin position="369"/>
        <end position="437"/>
    </location>
</feature>
<evidence type="ECO:0000259" key="3">
    <source>
        <dbReference type="PROSITE" id="PS50118"/>
    </source>
</evidence>
<dbReference type="PANTHER" id="PTHR47279">
    <property type="entry name" value="TRANSCRIPTION FACTOR SOX-30"/>
    <property type="match status" value="1"/>
</dbReference>
<dbReference type="GO" id="GO:0005634">
    <property type="term" value="C:nucleus"/>
    <property type="evidence" value="ECO:0007669"/>
    <property type="project" value="UniProtKB-UniRule"/>
</dbReference>
<organism evidence="4 5">
    <name type="scientific">Clarias magur</name>
    <name type="common">Asian catfish</name>
    <name type="synonym">Macropteronotus magur</name>
    <dbReference type="NCBI Taxonomy" id="1594786"/>
    <lineage>
        <taxon>Eukaryota</taxon>
        <taxon>Metazoa</taxon>
        <taxon>Chordata</taxon>
        <taxon>Craniata</taxon>
        <taxon>Vertebrata</taxon>
        <taxon>Euteleostomi</taxon>
        <taxon>Actinopterygii</taxon>
        <taxon>Neopterygii</taxon>
        <taxon>Teleostei</taxon>
        <taxon>Ostariophysi</taxon>
        <taxon>Siluriformes</taxon>
        <taxon>Clariidae</taxon>
        <taxon>Clarias</taxon>
    </lineage>
</organism>
<dbReference type="Pfam" id="PF00505">
    <property type="entry name" value="HMG_box"/>
    <property type="match status" value="2"/>
</dbReference>
<evidence type="ECO:0000313" key="4">
    <source>
        <dbReference type="EMBL" id="KAF5903717.1"/>
    </source>
</evidence>
<dbReference type="InterPro" id="IPR052856">
    <property type="entry name" value="SOX30_TF"/>
</dbReference>
<dbReference type="PROSITE" id="PS50118">
    <property type="entry name" value="HMG_BOX_2"/>
    <property type="match status" value="2"/>
</dbReference>
<keyword evidence="1" id="KW-0238">DNA-binding</keyword>
<dbReference type="PANTHER" id="PTHR47279:SF1">
    <property type="entry name" value="TRANSCRIPTION FACTOR SOX-30"/>
    <property type="match status" value="1"/>
</dbReference>
<gene>
    <name evidence="4" type="primary">Sox30</name>
    <name evidence="4" type="ORF">DAT39_006543</name>
</gene>
<dbReference type="Gene3D" id="1.10.30.10">
    <property type="entry name" value="High mobility group box domain"/>
    <property type="match status" value="2"/>
</dbReference>
<feature type="region of interest" description="Disordered" evidence="2">
    <location>
        <begin position="487"/>
        <end position="506"/>
    </location>
</feature>
<feature type="region of interest" description="Disordered" evidence="2">
    <location>
        <begin position="337"/>
        <end position="368"/>
    </location>
</feature>
<dbReference type="SMART" id="SM00398">
    <property type="entry name" value="HMG"/>
    <property type="match status" value="2"/>
</dbReference>
<feature type="region of interest" description="Disordered" evidence="2">
    <location>
        <begin position="431"/>
        <end position="466"/>
    </location>
</feature>
<dbReference type="OrthoDB" id="6247875at2759"/>
<feature type="compositionally biased region" description="Polar residues" evidence="2">
    <location>
        <begin position="608"/>
        <end position="619"/>
    </location>
</feature>
<feature type="domain" description="HMG box" evidence="3">
    <location>
        <begin position="56"/>
        <end position="124"/>
    </location>
</feature>
<feature type="region of interest" description="Disordered" evidence="2">
    <location>
        <begin position="1"/>
        <end position="53"/>
    </location>
</feature>
<protein>
    <submittedName>
        <fullName evidence="4">Transcription factor SOX-30</fullName>
    </submittedName>
</protein>
<name>A0A8J4UPT1_CLAMG</name>
<sequence length="646" mass="72921">MLRKEDSESVTQFADSTRGVEPITVEAATEGVSLKQPPSETSHLKTSKGKVKNSRIKRPMNAYIIWARNHRSVVAKANPNASNAEVSEQLGTEWRKLTEDQKMPYYLEASRHKWEHSKQFPDWEYNPRPQKRKRVYLQEEAPRTTAKWNNLIFSDSLQNTTLQKRPDREPSSPPFPDYLLSFMSEPSYTQTSTLEYQETLTGMDGDAFLVHNDFSALDHYLFGKESVADCKVTHSKDAYWKDTHINTGLNSPPVFDICPFENDLEGSNGMGLYDGSFQIYDYVSALDPYLFVNESVADAQSNDSHCSVELNKKMMSEEDTQSVTQFAVNTRGDQPITFESAPERVSFTQPPSGTDDLERSQGKGENSHIKRPMNAYIIWARTHRSIVARANPNASNAEVSGQLGTEWKKLTDDQKMPYFLEASRLKWKQSQQFPDWEYKPRPQKKKRVCPEEADPETSAIQNKRVFSDHDYTSHDQKRMQVGLEVAPPETSQDTLPASQDTAQTSLQRSSILENTASHSRPDPEPTQPPLPDDLLEPLFTQSSTLDYQGTSTSRDSYDDGFSVLSDFFDLDHYLFGKESVADTHSKNTCISTGLNSPPSLDTHALDNSKCSMQNTASQRSPDPEPSLPSLPDDLLSCMPAPSFTQT</sequence>
<keyword evidence="5" id="KW-1185">Reference proteome</keyword>
<evidence type="ECO:0000256" key="1">
    <source>
        <dbReference type="PROSITE-ProRule" id="PRU00267"/>
    </source>
</evidence>
<dbReference type="Proteomes" id="UP000727407">
    <property type="component" value="Unassembled WGS sequence"/>
</dbReference>
<dbReference type="EMBL" id="QNUK01000069">
    <property type="protein sequence ID" value="KAF5903717.1"/>
    <property type="molecule type" value="Genomic_DNA"/>
</dbReference>
<feature type="region of interest" description="Disordered" evidence="2">
    <location>
        <begin position="593"/>
        <end position="646"/>
    </location>
</feature>
<feature type="domain" description="HMG box" evidence="3">
    <location>
        <begin position="369"/>
        <end position="437"/>
    </location>
</feature>